<dbReference type="EMBL" id="JASCZI010060488">
    <property type="protein sequence ID" value="MED6132768.1"/>
    <property type="molecule type" value="Genomic_DNA"/>
</dbReference>
<proteinExistence type="predicted"/>
<reference evidence="1 2" key="1">
    <citation type="journal article" date="2023" name="Plants (Basel)">
        <title>Bridging the Gap: Combining Genomics and Transcriptomics Approaches to Understand Stylosanthes scabra, an Orphan Legume from the Brazilian Caatinga.</title>
        <authorList>
            <person name="Ferreira-Neto J.R.C."/>
            <person name="da Silva M.D."/>
            <person name="Binneck E."/>
            <person name="de Melo N.F."/>
            <person name="da Silva R.H."/>
            <person name="de Melo A.L.T.M."/>
            <person name="Pandolfi V."/>
            <person name="Bustamante F.O."/>
            <person name="Brasileiro-Vidal A.C."/>
            <person name="Benko-Iseppon A.M."/>
        </authorList>
    </citation>
    <scope>NUCLEOTIDE SEQUENCE [LARGE SCALE GENOMIC DNA]</scope>
    <source>
        <tissue evidence="1">Leaves</tissue>
    </source>
</reference>
<name>A0ABU6S9Q5_9FABA</name>
<organism evidence="1 2">
    <name type="scientific">Stylosanthes scabra</name>
    <dbReference type="NCBI Taxonomy" id="79078"/>
    <lineage>
        <taxon>Eukaryota</taxon>
        <taxon>Viridiplantae</taxon>
        <taxon>Streptophyta</taxon>
        <taxon>Embryophyta</taxon>
        <taxon>Tracheophyta</taxon>
        <taxon>Spermatophyta</taxon>
        <taxon>Magnoliopsida</taxon>
        <taxon>eudicotyledons</taxon>
        <taxon>Gunneridae</taxon>
        <taxon>Pentapetalae</taxon>
        <taxon>rosids</taxon>
        <taxon>fabids</taxon>
        <taxon>Fabales</taxon>
        <taxon>Fabaceae</taxon>
        <taxon>Papilionoideae</taxon>
        <taxon>50 kb inversion clade</taxon>
        <taxon>dalbergioids sensu lato</taxon>
        <taxon>Dalbergieae</taxon>
        <taxon>Pterocarpus clade</taxon>
        <taxon>Stylosanthes</taxon>
    </lineage>
</organism>
<gene>
    <name evidence="1" type="ORF">PIB30_021895</name>
</gene>
<protein>
    <submittedName>
        <fullName evidence="1">Uncharacterized protein</fullName>
    </submittedName>
</protein>
<sequence>MGSPHCPTCVYRIPTCVELSQCMHRPVRIMEELCRLPTYLDLDPHQESDPDLRQRQRRLHLRKGNSHHSWGSLPLWPNKLPHDSIQLVTALECLAGTPPNLFQRRLTEVALWARQEASFWVPYVTVSNSN</sequence>
<dbReference type="Proteomes" id="UP001341840">
    <property type="component" value="Unassembled WGS sequence"/>
</dbReference>
<keyword evidence="2" id="KW-1185">Reference proteome</keyword>
<comment type="caution">
    <text evidence="1">The sequence shown here is derived from an EMBL/GenBank/DDBJ whole genome shotgun (WGS) entry which is preliminary data.</text>
</comment>
<evidence type="ECO:0000313" key="1">
    <source>
        <dbReference type="EMBL" id="MED6132768.1"/>
    </source>
</evidence>
<evidence type="ECO:0000313" key="2">
    <source>
        <dbReference type="Proteomes" id="UP001341840"/>
    </source>
</evidence>
<accession>A0ABU6S9Q5</accession>